<comment type="caution">
    <text evidence="1">The sequence shown here is derived from an EMBL/GenBank/DDBJ whole genome shotgun (WGS) entry which is preliminary data.</text>
</comment>
<protein>
    <submittedName>
        <fullName evidence="1">Uncharacterized protein</fullName>
    </submittedName>
</protein>
<evidence type="ECO:0000313" key="1">
    <source>
        <dbReference type="EMBL" id="MCI96155.1"/>
    </source>
</evidence>
<name>A0A392WBE8_9FABA</name>
<accession>A0A392WBE8</accession>
<dbReference type="EMBL" id="LXQA011407179">
    <property type="protein sequence ID" value="MCI96155.1"/>
    <property type="molecule type" value="Genomic_DNA"/>
</dbReference>
<reference evidence="1 2" key="1">
    <citation type="journal article" date="2018" name="Front. Plant Sci.">
        <title>Red Clover (Trifolium pratense) and Zigzag Clover (T. medium) - A Picture of Genomic Similarities and Differences.</title>
        <authorList>
            <person name="Dluhosova J."/>
            <person name="Istvanek J."/>
            <person name="Nedelnik J."/>
            <person name="Repkova J."/>
        </authorList>
    </citation>
    <scope>NUCLEOTIDE SEQUENCE [LARGE SCALE GENOMIC DNA]</scope>
    <source>
        <strain evidence="2">cv. 10/8</strain>
        <tissue evidence="1">Leaf</tissue>
    </source>
</reference>
<organism evidence="1 2">
    <name type="scientific">Trifolium medium</name>
    <dbReference type="NCBI Taxonomy" id="97028"/>
    <lineage>
        <taxon>Eukaryota</taxon>
        <taxon>Viridiplantae</taxon>
        <taxon>Streptophyta</taxon>
        <taxon>Embryophyta</taxon>
        <taxon>Tracheophyta</taxon>
        <taxon>Spermatophyta</taxon>
        <taxon>Magnoliopsida</taxon>
        <taxon>eudicotyledons</taxon>
        <taxon>Gunneridae</taxon>
        <taxon>Pentapetalae</taxon>
        <taxon>rosids</taxon>
        <taxon>fabids</taxon>
        <taxon>Fabales</taxon>
        <taxon>Fabaceae</taxon>
        <taxon>Papilionoideae</taxon>
        <taxon>50 kb inversion clade</taxon>
        <taxon>NPAAA clade</taxon>
        <taxon>Hologalegina</taxon>
        <taxon>IRL clade</taxon>
        <taxon>Trifolieae</taxon>
        <taxon>Trifolium</taxon>
    </lineage>
</organism>
<dbReference type="AlphaFoldDB" id="A0A392WBE8"/>
<feature type="non-terminal residue" evidence="1">
    <location>
        <position position="1"/>
    </location>
</feature>
<keyword evidence="2" id="KW-1185">Reference proteome</keyword>
<proteinExistence type="predicted"/>
<sequence length="49" mass="5426">SDFDGTVSYVSCRAREVERAARRIIREEVRKAECIAVGCACSFGEGEGW</sequence>
<dbReference type="Proteomes" id="UP000265520">
    <property type="component" value="Unassembled WGS sequence"/>
</dbReference>
<evidence type="ECO:0000313" key="2">
    <source>
        <dbReference type="Proteomes" id="UP000265520"/>
    </source>
</evidence>